<reference evidence="5" key="2">
    <citation type="submission" date="2017-10" db="EMBL/GenBank/DDBJ databases">
        <title>Ladona fulva Genome sequencing and assembly.</title>
        <authorList>
            <person name="Murali S."/>
            <person name="Richards S."/>
            <person name="Bandaranaike D."/>
            <person name="Bellair M."/>
            <person name="Blankenburg K."/>
            <person name="Chao H."/>
            <person name="Dinh H."/>
            <person name="Doddapaneni H."/>
            <person name="Dugan-Rocha S."/>
            <person name="Elkadiri S."/>
            <person name="Gnanaolivu R."/>
            <person name="Hernandez B."/>
            <person name="Skinner E."/>
            <person name="Javaid M."/>
            <person name="Lee S."/>
            <person name="Li M."/>
            <person name="Ming W."/>
            <person name="Munidasa M."/>
            <person name="Muniz J."/>
            <person name="Nguyen L."/>
            <person name="Hughes D."/>
            <person name="Osuji N."/>
            <person name="Pu L.-L."/>
            <person name="Puazo M."/>
            <person name="Qu C."/>
            <person name="Quiroz J."/>
            <person name="Raj R."/>
            <person name="Weissenberger G."/>
            <person name="Xin Y."/>
            <person name="Zou X."/>
            <person name="Han Y."/>
            <person name="Worley K."/>
            <person name="Muzny D."/>
            <person name="Gibbs R."/>
        </authorList>
    </citation>
    <scope>NUCLEOTIDE SEQUENCE</scope>
    <source>
        <strain evidence="5">Sampled in the wild</strain>
    </source>
</reference>
<sequence>MTMEYINNLRLIHEVKKYPCMYDLKDPNYKDMDHRRSTWEVICRAVYEKAWDDFKQPQRKEAAADVQKRWKALRDAFTKAYKMIKARDSVNGSGKRRRPYVYSNQLEFLIPFINPRSDFQNSEVHDFDDLSIENTDSKPAVSYAANSPQQVIKSAQPFTTQQITTPPTTPHNHREESQRLKRKSEEGLEIEPPEKVAKDSKNMDEDPDKMFLLSLLPSFKRIKEAERLDVQIEILQCIKRKLKS</sequence>
<dbReference type="InterPro" id="IPR039353">
    <property type="entry name" value="TF_Adf1"/>
</dbReference>
<feature type="region of interest" description="Disordered" evidence="2">
    <location>
        <begin position="161"/>
        <end position="206"/>
    </location>
</feature>
<dbReference type="SMART" id="SM00595">
    <property type="entry name" value="MADF"/>
    <property type="match status" value="1"/>
</dbReference>
<comment type="caution">
    <text evidence="5">The sequence shown here is derived from an EMBL/GenBank/DDBJ whole genome shotgun (WGS) entry which is preliminary data.</text>
</comment>
<dbReference type="PROSITE" id="PS51029">
    <property type="entry name" value="MADF"/>
    <property type="match status" value="1"/>
</dbReference>
<dbReference type="EMBL" id="KZ308119">
    <property type="protein sequence ID" value="KAG8221991.1"/>
    <property type="molecule type" value="Genomic_DNA"/>
</dbReference>
<dbReference type="OrthoDB" id="6776244at2759"/>
<dbReference type="AlphaFoldDB" id="A0A8K0NU46"/>
<keyword evidence="6" id="KW-1185">Reference proteome</keyword>
<evidence type="ECO:0000256" key="2">
    <source>
        <dbReference type="SAM" id="MobiDB-lite"/>
    </source>
</evidence>
<dbReference type="InterPro" id="IPR004210">
    <property type="entry name" value="BESS_motif"/>
</dbReference>
<evidence type="ECO:0000313" key="6">
    <source>
        <dbReference type="Proteomes" id="UP000792457"/>
    </source>
</evidence>
<comment type="subcellular location">
    <subcellularLocation>
        <location evidence="1">Nucleus</location>
    </subcellularLocation>
</comment>
<dbReference type="Pfam" id="PF02944">
    <property type="entry name" value="BESS"/>
    <property type="match status" value="1"/>
</dbReference>
<dbReference type="GO" id="GO:0006357">
    <property type="term" value="P:regulation of transcription by RNA polymerase II"/>
    <property type="evidence" value="ECO:0007669"/>
    <property type="project" value="TreeGrafter"/>
</dbReference>
<evidence type="ECO:0008006" key="7">
    <source>
        <dbReference type="Google" id="ProtNLM"/>
    </source>
</evidence>
<keyword evidence="1" id="KW-0539">Nucleus</keyword>
<evidence type="ECO:0000256" key="1">
    <source>
        <dbReference type="PROSITE-ProRule" id="PRU00371"/>
    </source>
</evidence>
<organism evidence="5 6">
    <name type="scientific">Ladona fulva</name>
    <name type="common">Scarce chaser dragonfly</name>
    <name type="synonym">Libellula fulva</name>
    <dbReference type="NCBI Taxonomy" id="123851"/>
    <lineage>
        <taxon>Eukaryota</taxon>
        <taxon>Metazoa</taxon>
        <taxon>Ecdysozoa</taxon>
        <taxon>Arthropoda</taxon>
        <taxon>Hexapoda</taxon>
        <taxon>Insecta</taxon>
        <taxon>Pterygota</taxon>
        <taxon>Palaeoptera</taxon>
        <taxon>Odonata</taxon>
        <taxon>Epiprocta</taxon>
        <taxon>Anisoptera</taxon>
        <taxon>Libelluloidea</taxon>
        <taxon>Libellulidae</taxon>
        <taxon>Ladona</taxon>
    </lineage>
</organism>
<dbReference type="GO" id="GO:0003677">
    <property type="term" value="F:DNA binding"/>
    <property type="evidence" value="ECO:0007669"/>
    <property type="project" value="InterPro"/>
</dbReference>
<dbReference type="GO" id="GO:0005634">
    <property type="term" value="C:nucleus"/>
    <property type="evidence" value="ECO:0007669"/>
    <property type="project" value="UniProtKB-SubCell"/>
</dbReference>
<feature type="domain" description="BESS" evidence="4">
    <location>
        <begin position="205"/>
        <end position="244"/>
    </location>
</feature>
<gene>
    <name evidence="5" type="ORF">J437_LFUL003371</name>
</gene>
<dbReference type="Proteomes" id="UP000792457">
    <property type="component" value="Unassembled WGS sequence"/>
</dbReference>
<reference evidence="5" key="1">
    <citation type="submission" date="2013-04" db="EMBL/GenBank/DDBJ databases">
        <authorList>
            <person name="Qu J."/>
            <person name="Murali S.C."/>
            <person name="Bandaranaike D."/>
            <person name="Bellair M."/>
            <person name="Blankenburg K."/>
            <person name="Chao H."/>
            <person name="Dinh H."/>
            <person name="Doddapaneni H."/>
            <person name="Downs B."/>
            <person name="Dugan-Rocha S."/>
            <person name="Elkadiri S."/>
            <person name="Gnanaolivu R.D."/>
            <person name="Hernandez B."/>
            <person name="Javaid M."/>
            <person name="Jayaseelan J.C."/>
            <person name="Lee S."/>
            <person name="Li M."/>
            <person name="Ming W."/>
            <person name="Munidasa M."/>
            <person name="Muniz J."/>
            <person name="Nguyen L."/>
            <person name="Ongeri F."/>
            <person name="Osuji N."/>
            <person name="Pu L.-L."/>
            <person name="Puazo M."/>
            <person name="Qu C."/>
            <person name="Quiroz J."/>
            <person name="Raj R."/>
            <person name="Weissenberger G."/>
            <person name="Xin Y."/>
            <person name="Zou X."/>
            <person name="Han Y."/>
            <person name="Richards S."/>
            <person name="Worley K."/>
            <person name="Muzny D."/>
            <person name="Gibbs R."/>
        </authorList>
    </citation>
    <scope>NUCLEOTIDE SEQUENCE</scope>
    <source>
        <strain evidence="5">Sampled in the wild</strain>
    </source>
</reference>
<accession>A0A8K0NU46</accession>
<dbReference type="GO" id="GO:0005667">
    <property type="term" value="C:transcription regulator complex"/>
    <property type="evidence" value="ECO:0007669"/>
    <property type="project" value="TreeGrafter"/>
</dbReference>
<dbReference type="PROSITE" id="PS51031">
    <property type="entry name" value="BESS"/>
    <property type="match status" value="1"/>
</dbReference>
<protein>
    <recommendedName>
        <fullName evidence="7">MADF domain-containing protein</fullName>
    </recommendedName>
</protein>
<evidence type="ECO:0000259" key="4">
    <source>
        <dbReference type="PROSITE" id="PS51031"/>
    </source>
</evidence>
<feature type="domain" description="MADF" evidence="3">
    <location>
        <begin position="10"/>
        <end position="114"/>
    </location>
</feature>
<dbReference type="PANTHER" id="PTHR12243">
    <property type="entry name" value="MADF DOMAIN TRANSCRIPTION FACTOR"/>
    <property type="match status" value="1"/>
</dbReference>
<dbReference type="PANTHER" id="PTHR12243:SF69">
    <property type="entry name" value="SI:CH73-59F11.3"/>
    <property type="match status" value="1"/>
</dbReference>
<proteinExistence type="predicted"/>
<feature type="compositionally biased region" description="Basic and acidic residues" evidence="2">
    <location>
        <begin position="172"/>
        <end position="204"/>
    </location>
</feature>
<dbReference type="InterPro" id="IPR006578">
    <property type="entry name" value="MADF-dom"/>
</dbReference>
<evidence type="ECO:0000313" key="5">
    <source>
        <dbReference type="EMBL" id="KAG8221991.1"/>
    </source>
</evidence>
<dbReference type="Pfam" id="PF10545">
    <property type="entry name" value="MADF_DNA_bdg"/>
    <property type="match status" value="1"/>
</dbReference>
<name>A0A8K0NU46_LADFU</name>
<evidence type="ECO:0000259" key="3">
    <source>
        <dbReference type="PROSITE" id="PS51029"/>
    </source>
</evidence>